<gene>
    <name evidence="1" type="ORF">EVOR1521_LOCUS5890</name>
</gene>
<evidence type="ECO:0000313" key="1">
    <source>
        <dbReference type="EMBL" id="CAJ1376958.1"/>
    </source>
</evidence>
<protein>
    <submittedName>
        <fullName evidence="1">Uncharacterized protein</fullName>
    </submittedName>
</protein>
<dbReference type="AlphaFoldDB" id="A0AA36HX34"/>
<dbReference type="EMBL" id="CAUJNA010000435">
    <property type="protein sequence ID" value="CAJ1376958.1"/>
    <property type="molecule type" value="Genomic_DNA"/>
</dbReference>
<dbReference type="Proteomes" id="UP001178507">
    <property type="component" value="Unassembled WGS sequence"/>
</dbReference>
<keyword evidence="2" id="KW-1185">Reference proteome</keyword>
<sequence>MPLGVRKDRPCGCVADTHNGHSWGNRGIEPGGCRSCSKRDSWCRPQSQEQPSPEPSKSIAWCRCKASALVVTAGLFSAPTRSALSSQASAWEDDPLAAFGRMLFQQKAFSWGFQDK</sequence>
<organism evidence="1 2">
    <name type="scientific">Effrenium voratum</name>
    <dbReference type="NCBI Taxonomy" id="2562239"/>
    <lineage>
        <taxon>Eukaryota</taxon>
        <taxon>Sar</taxon>
        <taxon>Alveolata</taxon>
        <taxon>Dinophyceae</taxon>
        <taxon>Suessiales</taxon>
        <taxon>Symbiodiniaceae</taxon>
        <taxon>Effrenium</taxon>
    </lineage>
</organism>
<name>A0AA36HX34_9DINO</name>
<proteinExistence type="predicted"/>
<comment type="caution">
    <text evidence="1">The sequence shown here is derived from an EMBL/GenBank/DDBJ whole genome shotgun (WGS) entry which is preliminary data.</text>
</comment>
<evidence type="ECO:0000313" key="2">
    <source>
        <dbReference type="Proteomes" id="UP001178507"/>
    </source>
</evidence>
<reference evidence="1" key="1">
    <citation type="submission" date="2023-08" db="EMBL/GenBank/DDBJ databases">
        <authorList>
            <person name="Chen Y."/>
            <person name="Shah S."/>
            <person name="Dougan E. K."/>
            <person name="Thang M."/>
            <person name="Chan C."/>
        </authorList>
    </citation>
    <scope>NUCLEOTIDE SEQUENCE</scope>
</reference>
<accession>A0AA36HX34</accession>